<name>A0A510DZ79_9CREN</name>
<keyword evidence="1" id="KW-0472">Membrane</keyword>
<dbReference type="AlphaFoldDB" id="A0A510DZ79"/>
<keyword evidence="4" id="KW-1185">Reference proteome</keyword>
<reference evidence="5" key="1">
    <citation type="submission" date="2018-09" db="EMBL/GenBank/DDBJ databases">
        <title>Complete Genome Sequencing of Sulfolobus sp. JCM 16834.</title>
        <authorList>
            <person name="Kato S."/>
            <person name="Itoh T."/>
            <person name="Ohkuma M."/>
        </authorList>
    </citation>
    <scope>NUCLEOTIDE SEQUENCE [LARGE SCALE GENOMIC DNA]</scope>
    <source>
        <strain evidence="5">IC-007</strain>
    </source>
</reference>
<dbReference type="KEGG" id="step:IC006_0046"/>
<sequence length="92" mass="10658">MLAQRHSTIFFILIILFIIFLLLSFISPLFLIPSISISFLLAGPNYKLVIPFYFILILILGLKADYYFIGSFITAFIIIVIFIKNYFKNLSL</sequence>
<protein>
    <submittedName>
        <fullName evidence="3">Uncharacterized protein</fullName>
    </submittedName>
</protein>
<feature type="transmembrane region" description="Helical" evidence="1">
    <location>
        <begin position="66"/>
        <end position="87"/>
    </location>
</feature>
<dbReference type="STRING" id="1294262.GCA_001316085_00840"/>
<dbReference type="Proteomes" id="UP000322983">
    <property type="component" value="Chromosome"/>
</dbReference>
<evidence type="ECO:0000313" key="3">
    <source>
        <dbReference type="EMBL" id="BBG25541.1"/>
    </source>
</evidence>
<feature type="transmembrane region" description="Helical" evidence="1">
    <location>
        <begin position="6"/>
        <end position="32"/>
    </location>
</feature>
<feature type="transmembrane region" description="Helical" evidence="1">
    <location>
        <begin position="39"/>
        <end position="60"/>
    </location>
</feature>
<gene>
    <name evidence="2" type="ORF">IC006_0046</name>
    <name evidence="3" type="ORF">IC007_0046</name>
</gene>
<evidence type="ECO:0000313" key="2">
    <source>
        <dbReference type="EMBL" id="BBG22762.1"/>
    </source>
</evidence>
<evidence type="ECO:0000256" key="1">
    <source>
        <dbReference type="SAM" id="Phobius"/>
    </source>
</evidence>
<dbReference type="EMBL" id="AP018930">
    <property type="protein sequence ID" value="BBG25541.1"/>
    <property type="molecule type" value="Genomic_DNA"/>
</dbReference>
<proteinExistence type="predicted"/>
<evidence type="ECO:0000313" key="4">
    <source>
        <dbReference type="Proteomes" id="UP000322983"/>
    </source>
</evidence>
<keyword evidence="1" id="KW-0812">Transmembrane</keyword>
<accession>A0A510DRI2</accession>
<evidence type="ECO:0000313" key="5">
    <source>
        <dbReference type="Proteomes" id="UP000325030"/>
    </source>
</evidence>
<accession>A0A510DZ79</accession>
<dbReference type="Proteomes" id="UP000325030">
    <property type="component" value="Chromosome"/>
</dbReference>
<dbReference type="EMBL" id="AP018929">
    <property type="protein sequence ID" value="BBG22762.1"/>
    <property type="molecule type" value="Genomic_DNA"/>
</dbReference>
<organism evidence="3 5">
    <name type="scientific">Sulfuracidifex tepidarius</name>
    <dbReference type="NCBI Taxonomy" id="1294262"/>
    <lineage>
        <taxon>Archaea</taxon>
        <taxon>Thermoproteota</taxon>
        <taxon>Thermoprotei</taxon>
        <taxon>Sulfolobales</taxon>
        <taxon>Sulfolobaceae</taxon>
        <taxon>Sulfuracidifex</taxon>
    </lineage>
</organism>
<reference evidence="3 4" key="2">
    <citation type="journal article" date="2020" name="Int. J. Syst. Evol. Microbiol.">
        <title>Sulfuracidifex tepidarius gen. nov., sp. nov. and transfer of Sulfolobus metallicus Huber and Stetter 1992 to the genus Sulfuracidifex as Sulfuracidifex metallicus comb. nov.</title>
        <authorList>
            <person name="Itoh T."/>
            <person name="Miura T."/>
            <person name="Sakai H.D."/>
            <person name="Kato S."/>
            <person name="Ohkuma M."/>
            <person name="Takashina T."/>
        </authorList>
    </citation>
    <scope>NUCLEOTIDE SEQUENCE</scope>
    <source>
        <strain evidence="2 4">IC-006</strain>
        <strain evidence="3">IC-007</strain>
    </source>
</reference>
<keyword evidence="1" id="KW-1133">Transmembrane helix</keyword>